<proteinExistence type="predicted"/>
<sequence length="247" mass="28942">MELNQVTRERNGLSNQLTVVGRKRDALNEEMMRSRQKLEQANETSARINRNLEELVKECEDKQCTMDAMDTEIQSIQERLAAVRSEKEALEAVLFDTQTNLETSEDKKTQLEKDVQELLLKQEQFKCQVTKLSKDLERSEKKCAEIKSSMAHQAGNKEVEFKQTVEKLRHQNEDNVKKLTEEREKIRVCLEMRLQQSMQQLSSKKNAEIQQQSDRIEALQNHIDNLCQQHEELMLRAENDKQQVLII</sequence>
<reference evidence="1" key="1">
    <citation type="journal article" date="2013" name="Genome Biol.">
        <title>Draft genome of the mountain pine beetle, Dendroctonus ponderosae Hopkins, a major forest pest.</title>
        <authorList>
            <person name="Keeling C.I."/>
            <person name="Yuen M.M."/>
            <person name="Liao N.Y."/>
            <person name="Docking T.R."/>
            <person name="Chan S.K."/>
            <person name="Taylor G.A."/>
            <person name="Palmquist D.L."/>
            <person name="Jackman S.D."/>
            <person name="Nguyen A."/>
            <person name="Li M."/>
            <person name="Henderson H."/>
            <person name="Janes J.K."/>
            <person name="Zhao Y."/>
            <person name="Pandoh P."/>
            <person name="Moore R."/>
            <person name="Sperling F.A."/>
            <person name="Huber D.P."/>
            <person name="Birol I."/>
            <person name="Jones S.J."/>
            <person name="Bohlmann J."/>
        </authorList>
    </citation>
    <scope>NUCLEOTIDE SEQUENCE</scope>
</reference>
<dbReference type="AlphaFoldDB" id="N6TSD6"/>
<dbReference type="Gene3D" id="1.10.287.1490">
    <property type="match status" value="1"/>
</dbReference>
<dbReference type="HOGENOM" id="CLU_1126895_0_0_1"/>
<organism evidence="1">
    <name type="scientific">Dendroctonus ponderosae</name>
    <name type="common">Mountain pine beetle</name>
    <dbReference type="NCBI Taxonomy" id="77166"/>
    <lineage>
        <taxon>Eukaryota</taxon>
        <taxon>Metazoa</taxon>
        <taxon>Ecdysozoa</taxon>
        <taxon>Arthropoda</taxon>
        <taxon>Hexapoda</taxon>
        <taxon>Insecta</taxon>
        <taxon>Pterygota</taxon>
        <taxon>Neoptera</taxon>
        <taxon>Endopterygota</taxon>
        <taxon>Coleoptera</taxon>
        <taxon>Polyphaga</taxon>
        <taxon>Cucujiformia</taxon>
        <taxon>Curculionidae</taxon>
        <taxon>Scolytinae</taxon>
        <taxon>Dendroctonus</taxon>
    </lineage>
</organism>
<dbReference type="EMBL" id="KB735256">
    <property type="protein sequence ID" value="ENN83409.1"/>
    <property type="molecule type" value="Genomic_DNA"/>
</dbReference>
<protein>
    <submittedName>
        <fullName evidence="1">Uncharacterized protein</fullName>
    </submittedName>
</protein>
<dbReference type="OrthoDB" id="3549872at2759"/>
<accession>N6TSD6</accession>
<feature type="non-terminal residue" evidence="1">
    <location>
        <position position="1"/>
    </location>
</feature>
<feature type="non-terminal residue" evidence="1">
    <location>
        <position position="247"/>
    </location>
</feature>
<evidence type="ECO:0000313" key="1">
    <source>
        <dbReference type="EMBL" id="ENN83409.1"/>
    </source>
</evidence>
<name>N6TSD6_DENPD</name>
<gene>
    <name evidence="1" type="ORF">YQE_00232</name>
</gene>